<evidence type="ECO:0000313" key="2">
    <source>
        <dbReference type="EMBL" id="WWX24958.1"/>
    </source>
</evidence>
<dbReference type="Pfam" id="PF00149">
    <property type="entry name" value="Metallophos"/>
    <property type="match status" value="1"/>
</dbReference>
<accession>A0ABZ2J3R7</accession>
<feature type="domain" description="Calcineurin-like phosphoesterase" evidence="1">
    <location>
        <begin position="5"/>
        <end position="164"/>
    </location>
</feature>
<evidence type="ECO:0000259" key="1">
    <source>
        <dbReference type="Pfam" id="PF00149"/>
    </source>
</evidence>
<dbReference type="InterPro" id="IPR029052">
    <property type="entry name" value="Metallo-depent_PP-like"/>
</dbReference>
<evidence type="ECO:0000313" key="3">
    <source>
        <dbReference type="Proteomes" id="UP001375370"/>
    </source>
</evidence>
<dbReference type="EMBL" id="CP146612">
    <property type="protein sequence ID" value="WWX24958.1"/>
    <property type="molecule type" value="Genomic_DNA"/>
</dbReference>
<sequence>MKPFSILHISDLHRSPHDPISNAELISALVKDRDRYVYEDPKIGVPEAIVVCGDIIQGVSLGSVDYETQLTQQYTVAEEFLDELVRRFLDGDRSRLIMIPGNHDIDWNKAHNCFETVDLNDIPSDLESVLYTDSSDYRLDWKSLKLLRITNRDLYEQRFDTFWSFFERFYSGVSGLLSVHPHSDANLFSLCDGRIGVAAFNSCHDNDCYAFHGRISKEAIARSHLELNDSGHIFDLRVAVWHHNIEGPPYRTDYMDVDIVRGMIGRGFRLGLYGHQHKAQITPHQILLPDQEKMAVVSAGSLCGGQGELPFGINRQYNILEISPDFCHVRIHVRSMSVANLFTRWYLPELGGATFVDCDWEPLKNPVGGTVNTENVRMRHVIEEAEIAAKSGNPAHTVELLRGHNMAEGSYARELLLAAAFEDKDWATLVQVVTEPHNILELVQLVEAFIQTQEFTHATEALDRFSEVVQLSEPQNMELRKRIHAEEIIKR</sequence>
<reference evidence="2 3" key="1">
    <citation type="submission" date="2024-03" db="EMBL/GenBank/DDBJ databases">
        <title>A Dehalogenimonas Isolated from Estuarine Sediments Dihaloeliminates Chlorinated Alkanes.</title>
        <authorList>
            <person name="Yang Y."/>
            <person name="Wang H."/>
        </authorList>
    </citation>
    <scope>NUCLEOTIDE SEQUENCE [LARGE SCALE GENOMIC DNA]</scope>
    <source>
        <strain evidence="2 3">W</strain>
    </source>
</reference>
<dbReference type="SUPFAM" id="SSF56300">
    <property type="entry name" value="Metallo-dependent phosphatases"/>
    <property type="match status" value="1"/>
</dbReference>
<proteinExistence type="predicted"/>
<dbReference type="RefSeq" id="WP_338737090.1">
    <property type="nucleotide sequence ID" value="NZ_CP146612.1"/>
</dbReference>
<dbReference type="Proteomes" id="UP001375370">
    <property type="component" value="Chromosome"/>
</dbReference>
<keyword evidence="3" id="KW-1185">Reference proteome</keyword>
<organism evidence="2 3">
    <name type="scientific">Candidatus Dehalogenimonas loeffleri</name>
    <dbReference type="NCBI Taxonomy" id="3127115"/>
    <lineage>
        <taxon>Bacteria</taxon>
        <taxon>Bacillati</taxon>
        <taxon>Chloroflexota</taxon>
        <taxon>Dehalococcoidia</taxon>
        <taxon>Dehalococcoidales</taxon>
        <taxon>Dehalococcoidaceae</taxon>
        <taxon>Dehalogenimonas</taxon>
    </lineage>
</organism>
<name>A0ABZ2J3R7_9CHLR</name>
<dbReference type="InterPro" id="IPR004843">
    <property type="entry name" value="Calcineurin-like_PHP"/>
</dbReference>
<dbReference type="Gene3D" id="3.60.21.10">
    <property type="match status" value="1"/>
</dbReference>
<protein>
    <submittedName>
        <fullName evidence="2">Metallophosphoesterase</fullName>
    </submittedName>
</protein>
<gene>
    <name evidence="2" type="ORF">V8247_06780</name>
</gene>